<dbReference type="GO" id="GO:0051087">
    <property type="term" value="F:protein-folding chaperone binding"/>
    <property type="evidence" value="ECO:0007669"/>
    <property type="project" value="InterPro"/>
</dbReference>
<sequence>MQALPRLVRLRGRSSCCSRLSKSFLLAIPLGPRPAATTPRLGCLSAALHSCPRSSCPSRPVNDSSCSSPPSPPPTLYGYFPKSLPAGPPPAGPFAIDAALLRREFLALQAANHPDKHPPAHRQRAEGVSAAINAAYRTLATPLPRAQYLLSLRDVDVVAEDHSSRPDANLLATVLDAHETIEQASSDHAALNDLRSQNEARIRASENALDAAFARDDIPAAAHEAVKMRYWASIREAIDAWEEGRSQTMQH</sequence>
<dbReference type="Gene3D" id="1.20.1280.20">
    <property type="entry name" value="HscB, C-terminal domain"/>
    <property type="match status" value="1"/>
</dbReference>
<dbReference type="InterPro" id="IPR036869">
    <property type="entry name" value="J_dom_sf"/>
</dbReference>
<dbReference type="SUPFAM" id="SSF46565">
    <property type="entry name" value="Chaperone J-domain"/>
    <property type="match status" value="1"/>
</dbReference>
<gene>
    <name evidence="4" type="ORF">CDD82_3957</name>
</gene>
<evidence type="ECO:0000256" key="1">
    <source>
        <dbReference type="ARBA" id="ARBA00010476"/>
    </source>
</evidence>
<dbReference type="NCBIfam" id="TIGR00714">
    <property type="entry name" value="hscB"/>
    <property type="match status" value="1"/>
</dbReference>
<dbReference type="OrthoDB" id="448954at2759"/>
<organism evidence="4 5">
    <name type="scientific">Ophiocordyceps australis</name>
    <dbReference type="NCBI Taxonomy" id="1399860"/>
    <lineage>
        <taxon>Eukaryota</taxon>
        <taxon>Fungi</taxon>
        <taxon>Dikarya</taxon>
        <taxon>Ascomycota</taxon>
        <taxon>Pezizomycotina</taxon>
        <taxon>Sordariomycetes</taxon>
        <taxon>Hypocreomycetidae</taxon>
        <taxon>Hypocreales</taxon>
        <taxon>Ophiocordycipitaceae</taxon>
        <taxon>Ophiocordyceps</taxon>
    </lineage>
</organism>
<dbReference type="PANTHER" id="PTHR14021:SF15">
    <property type="entry name" value="IRON-SULFUR CLUSTER CO-CHAPERONE PROTEIN HSCB"/>
    <property type="match status" value="1"/>
</dbReference>
<dbReference type="Proteomes" id="UP000224854">
    <property type="component" value="Unassembled WGS sequence"/>
</dbReference>
<proteinExistence type="inferred from homology"/>
<dbReference type="PANTHER" id="PTHR14021">
    <property type="entry name" value="IRON-SULFUR CLUSTER CO-CHAPERONE PROTEIN HSCB"/>
    <property type="match status" value="1"/>
</dbReference>
<dbReference type="GO" id="GO:0051259">
    <property type="term" value="P:protein complex oligomerization"/>
    <property type="evidence" value="ECO:0007669"/>
    <property type="project" value="InterPro"/>
</dbReference>
<dbReference type="InterPro" id="IPR036386">
    <property type="entry name" value="HscB_C_sf"/>
</dbReference>
<evidence type="ECO:0000313" key="5">
    <source>
        <dbReference type="Proteomes" id="UP000224854"/>
    </source>
</evidence>
<dbReference type="Gene3D" id="1.10.287.110">
    <property type="entry name" value="DnaJ domain"/>
    <property type="match status" value="1"/>
</dbReference>
<dbReference type="SUPFAM" id="SSF47144">
    <property type="entry name" value="HSC20 (HSCB), C-terminal oligomerisation domain"/>
    <property type="match status" value="1"/>
</dbReference>
<reference evidence="4 5" key="1">
    <citation type="submission" date="2017-06" db="EMBL/GenBank/DDBJ databases">
        <title>Ant-infecting Ophiocordyceps genomes reveal a high diversity of potential behavioral manipulation genes and a possible major role for enterotoxins.</title>
        <authorList>
            <person name="De Bekker C."/>
            <person name="Evans H.C."/>
            <person name="Brachmann A."/>
            <person name="Hughes D.P."/>
        </authorList>
    </citation>
    <scope>NUCLEOTIDE SEQUENCE [LARGE SCALE GENOMIC DNA]</scope>
    <source>
        <strain evidence="4 5">1348a</strain>
    </source>
</reference>
<evidence type="ECO:0000256" key="2">
    <source>
        <dbReference type="ARBA" id="ARBA00023186"/>
    </source>
</evidence>
<keyword evidence="5" id="KW-1185">Reference proteome</keyword>
<dbReference type="GO" id="GO:0005739">
    <property type="term" value="C:mitochondrion"/>
    <property type="evidence" value="ECO:0007669"/>
    <property type="project" value="TreeGrafter"/>
</dbReference>
<dbReference type="EMBL" id="NJEU01000313">
    <property type="protein sequence ID" value="PHH76507.1"/>
    <property type="molecule type" value="Genomic_DNA"/>
</dbReference>
<keyword evidence="2" id="KW-0143">Chaperone</keyword>
<dbReference type="InterPro" id="IPR004640">
    <property type="entry name" value="HscB"/>
</dbReference>
<dbReference type="AlphaFoldDB" id="A0A2C5Z664"/>
<evidence type="ECO:0000259" key="3">
    <source>
        <dbReference type="Pfam" id="PF07743"/>
    </source>
</evidence>
<name>A0A2C5Z664_9HYPO</name>
<dbReference type="InterPro" id="IPR009073">
    <property type="entry name" value="HscB_oligo_C"/>
</dbReference>
<protein>
    <recommendedName>
        <fullName evidence="3">Co-chaperone HscB C-terminal oligomerisation domain-containing protein</fullName>
    </recommendedName>
</protein>
<comment type="caution">
    <text evidence="4">The sequence shown here is derived from an EMBL/GenBank/DDBJ whole genome shotgun (WGS) entry which is preliminary data.</text>
</comment>
<dbReference type="GO" id="GO:0001671">
    <property type="term" value="F:ATPase activator activity"/>
    <property type="evidence" value="ECO:0007669"/>
    <property type="project" value="InterPro"/>
</dbReference>
<feature type="domain" description="Co-chaperone HscB C-terminal oligomerisation" evidence="3">
    <location>
        <begin position="167"/>
        <end position="239"/>
    </location>
</feature>
<dbReference type="Pfam" id="PF07743">
    <property type="entry name" value="HSCB_C"/>
    <property type="match status" value="1"/>
</dbReference>
<evidence type="ECO:0000313" key="4">
    <source>
        <dbReference type="EMBL" id="PHH76507.1"/>
    </source>
</evidence>
<dbReference type="GO" id="GO:0044571">
    <property type="term" value="P:[2Fe-2S] cluster assembly"/>
    <property type="evidence" value="ECO:0007669"/>
    <property type="project" value="InterPro"/>
</dbReference>
<comment type="similarity">
    <text evidence="1">Belongs to the HscB family.</text>
</comment>
<accession>A0A2C5Z664</accession>